<sequence>MTLNPQSAEMASTRLYEAETSPDLIAARYGLSREAVIDFSLNVNPFGPPPSAVEAARSACGTIHLYPDLNYSELRRALAARHQVDEAMFFFGAGLDDVIKLILQAWTSAGDDVLVHLPTFPRYELEASLRGCRIVAVENTEPELIDAGRIETTLVAHRPALAFICSPNNPTGARLTRGEIAGLAEAAPETILVVDEALINPAEEGAVGLVSSHRNVVILRTFSKYFGIAGMRVGYAIARPDLVAVAEVGRPPFNLALPSLDAAIAALSDREFLARCKAIFAEEFAHFLTEIATDPRLKVRGHNANMILLDLGGRHPGEAAENLARRGLIVADATSFHGLENDHVLRISLRSRADNDKLIKALKELS</sequence>
<comment type="caution">
    <text evidence="6">The sequence shown here is derived from an EMBL/GenBank/DDBJ whole genome shotgun (WGS) entry which is preliminary data.</text>
</comment>
<dbReference type="InterPro" id="IPR015424">
    <property type="entry name" value="PyrdxlP-dep_Trfase"/>
</dbReference>
<evidence type="ECO:0000259" key="5">
    <source>
        <dbReference type="Pfam" id="PF00155"/>
    </source>
</evidence>
<comment type="cofactor">
    <cofactor evidence="1">
        <name>pyridoxal 5'-phosphate</name>
        <dbReference type="ChEBI" id="CHEBI:597326"/>
    </cofactor>
</comment>
<dbReference type="InterPro" id="IPR015421">
    <property type="entry name" value="PyrdxlP-dep_Trfase_major"/>
</dbReference>
<evidence type="ECO:0000256" key="2">
    <source>
        <dbReference type="ARBA" id="ARBA00022576"/>
    </source>
</evidence>
<dbReference type="Gene3D" id="3.40.640.10">
    <property type="entry name" value="Type I PLP-dependent aspartate aminotransferase-like (Major domain)"/>
    <property type="match status" value="1"/>
</dbReference>
<evidence type="ECO:0000256" key="3">
    <source>
        <dbReference type="ARBA" id="ARBA00022679"/>
    </source>
</evidence>
<dbReference type="GO" id="GO:0008483">
    <property type="term" value="F:transaminase activity"/>
    <property type="evidence" value="ECO:0007669"/>
    <property type="project" value="UniProtKB-KW"/>
</dbReference>
<reference evidence="6 7" key="1">
    <citation type="submission" date="2023-07" db="EMBL/GenBank/DDBJ databases">
        <title>Genomic Encyclopedia of Type Strains, Phase IV (KMG-IV): sequencing the most valuable type-strain genomes for metagenomic binning, comparative biology and taxonomic classification.</title>
        <authorList>
            <person name="Goeker M."/>
        </authorList>
    </citation>
    <scope>NUCLEOTIDE SEQUENCE [LARGE SCALE GENOMIC DNA]</scope>
    <source>
        <strain evidence="6 7">DSM 11549</strain>
    </source>
</reference>
<dbReference type="InterPro" id="IPR015422">
    <property type="entry name" value="PyrdxlP-dep_Trfase_small"/>
</dbReference>
<dbReference type="PANTHER" id="PTHR42885:SF2">
    <property type="entry name" value="HISTIDINOL-PHOSPHATE AMINOTRANSFERASE"/>
    <property type="match status" value="1"/>
</dbReference>
<evidence type="ECO:0000256" key="1">
    <source>
        <dbReference type="ARBA" id="ARBA00001933"/>
    </source>
</evidence>
<dbReference type="InterPro" id="IPR004839">
    <property type="entry name" value="Aminotransferase_I/II_large"/>
</dbReference>
<proteinExistence type="predicted"/>
<dbReference type="Pfam" id="PF00155">
    <property type="entry name" value="Aminotran_1_2"/>
    <property type="match status" value="1"/>
</dbReference>
<name>A0ABU0C5U8_9BRAD</name>
<keyword evidence="3" id="KW-0808">Transferase</keyword>
<evidence type="ECO:0000313" key="6">
    <source>
        <dbReference type="EMBL" id="MDQ0325889.1"/>
    </source>
</evidence>
<gene>
    <name evidence="6" type="ORF">J2R99_001738</name>
</gene>
<dbReference type="Gene3D" id="3.90.1150.10">
    <property type="entry name" value="Aspartate Aminotransferase, domain 1"/>
    <property type="match status" value="1"/>
</dbReference>
<dbReference type="CDD" id="cd00609">
    <property type="entry name" value="AAT_like"/>
    <property type="match status" value="1"/>
</dbReference>
<feature type="domain" description="Aminotransferase class I/classII large" evidence="5">
    <location>
        <begin position="36"/>
        <end position="362"/>
    </location>
</feature>
<keyword evidence="7" id="KW-1185">Reference proteome</keyword>
<dbReference type="SUPFAM" id="SSF53383">
    <property type="entry name" value="PLP-dependent transferases"/>
    <property type="match status" value="1"/>
</dbReference>
<evidence type="ECO:0000256" key="4">
    <source>
        <dbReference type="ARBA" id="ARBA00022898"/>
    </source>
</evidence>
<keyword evidence="2 6" id="KW-0032">Aminotransferase</keyword>
<dbReference type="PANTHER" id="PTHR42885">
    <property type="entry name" value="HISTIDINOL-PHOSPHATE AMINOTRANSFERASE-RELATED"/>
    <property type="match status" value="1"/>
</dbReference>
<organism evidence="6 7">
    <name type="scientific">Rhodopseudomonas julia</name>
    <dbReference type="NCBI Taxonomy" id="200617"/>
    <lineage>
        <taxon>Bacteria</taxon>
        <taxon>Pseudomonadati</taxon>
        <taxon>Pseudomonadota</taxon>
        <taxon>Alphaproteobacteria</taxon>
        <taxon>Hyphomicrobiales</taxon>
        <taxon>Nitrobacteraceae</taxon>
        <taxon>Rhodopseudomonas</taxon>
    </lineage>
</organism>
<dbReference type="Proteomes" id="UP001230253">
    <property type="component" value="Unassembled WGS sequence"/>
</dbReference>
<accession>A0ABU0C5U8</accession>
<evidence type="ECO:0000313" key="7">
    <source>
        <dbReference type="Proteomes" id="UP001230253"/>
    </source>
</evidence>
<keyword evidence="4" id="KW-0663">Pyridoxal phosphate</keyword>
<protein>
    <submittedName>
        <fullName evidence="6">Histidinol-phosphate aminotransferase</fullName>
    </submittedName>
</protein>
<dbReference type="EMBL" id="JAUSUK010000001">
    <property type="protein sequence ID" value="MDQ0325889.1"/>
    <property type="molecule type" value="Genomic_DNA"/>
</dbReference>